<evidence type="ECO:0000259" key="2">
    <source>
        <dbReference type="Pfam" id="PF00582"/>
    </source>
</evidence>
<evidence type="ECO:0000313" key="4">
    <source>
        <dbReference type="Proteomes" id="UP000013782"/>
    </source>
</evidence>
<dbReference type="OrthoDB" id="2243761at2"/>
<keyword evidence="4" id="KW-1185">Reference proteome</keyword>
<dbReference type="SUPFAM" id="SSF52402">
    <property type="entry name" value="Adenine nucleotide alpha hydrolases-like"/>
    <property type="match status" value="1"/>
</dbReference>
<protein>
    <recommendedName>
        <fullName evidence="2">UspA domain-containing protein</fullName>
    </recommendedName>
</protein>
<comment type="caution">
    <text evidence="3">The sequence shown here is derived from an EMBL/GenBank/DDBJ whole genome shotgun (WGS) entry which is preliminary data.</text>
</comment>
<dbReference type="Gene3D" id="3.40.50.620">
    <property type="entry name" value="HUPs"/>
    <property type="match status" value="1"/>
</dbReference>
<dbReference type="STRING" id="160454.RV10_GL002586"/>
<dbReference type="CDD" id="cd00293">
    <property type="entry name" value="USP-like"/>
    <property type="match status" value="1"/>
</dbReference>
<accession>R2T866</accession>
<feature type="domain" description="UspA" evidence="2">
    <location>
        <begin position="3"/>
        <end position="141"/>
    </location>
</feature>
<reference evidence="3 4" key="1">
    <citation type="submission" date="2013-02" db="EMBL/GenBank/DDBJ databases">
        <title>The Genome Sequence of Enterococcus pallens BAA-351.</title>
        <authorList>
            <consortium name="The Broad Institute Genome Sequencing Platform"/>
            <consortium name="The Broad Institute Genome Sequencing Center for Infectious Disease"/>
            <person name="Earl A.M."/>
            <person name="Gilmore M.S."/>
            <person name="Lebreton F."/>
            <person name="Walker B."/>
            <person name="Young S.K."/>
            <person name="Zeng Q."/>
            <person name="Gargeya S."/>
            <person name="Fitzgerald M."/>
            <person name="Haas B."/>
            <person name="Abouelleil A."/>
            <person name="Alvarado L."/>
            <person name="Arachchi H.M."/>
            <person name="Berlin A.M."/>
            <person name="Chapman S.B."/>
            <person name="Dewar J."/>
            <person name="Goldberg J."/>
            <person name="Griggs A."/>
            <person name="Gujja S."/>
            <person name="Hansen M."/>
            <person name="Howarth C."/>
            <person name="Imamovic A."/>
            <person name="Larimer J."/>
            <person name="McCowan C."/>
            <person name="Murphy C."/>
            <person name="Neiman D."/>
            <person name="Pearson M."/>
            <person name="Priest M."/>
            <person name="Roberts A."/>
            <person name="Saif S."/>
            <person name="Shea T."/>
            <person name="Sisk P."/>
            <person name="Sykes S."/>
            <person name="Wortman J."/>
            <person name="Nusbaum C."/>
            <person name="Birren B."/>
        </authorList>
    </citation>
    <scope>NUCLEOTIDE SEQUENCE [LARGE SCALE GENOMIC DNA]</scope>
    <source>
        <strain evidence="3 4">ATCC BAA-351</strain>
    </source>
</reference>
<sequence length="148" mass="16475">MDFQKILVAVDDSPSSVAAFNYAVEFAQLVNAQLAVATIFEIDQLNVYEYLSPDVLRKQKDKTINLAEEYVRKAKEKGLPAPEAFVYEGGPAEVIIKQILPAYQPDLLICGSSVRKKHKNLLGEQADYMVRNAICSVFIVKNDPSVKP</sequence>
<dbReference type="InterPro" id="IPR006016">
    <property type="entry name" value="UspA"/>
</dbReference>
<dbReference type="InterPro" id="IPR006015">
    <property type="entry name" value="Universal_stress_UspA"/>
</dbReference>
<dbReference type="Pfam" id="PF00582">
    <property type="entry name" value="Usp"/>
    <property type="match status" value="1"/>
</dbReference>
<dbReference type="EMBL" id="AJAQ01000008">
    <property type="protein sequence ID" value="EOH96424.1"/>
    <property type="molecule type" value="Genomic_DNA"/>
</dbReference>
<dbReference type="PANTHER" id="PTHR46268">
    <property type="entry name" value="STRESS RESPONSE PROTEIN NHAX"/>
    <property type="match status" value="1"/>
</dbReference>
<dbReference type="PANTHER" id="PTHR46268:SF6">
    <property type="entry name" value="UNIVERSAL STRESS PROTEIN UP12"/>
    <property type="match status" value="1"/>
</dbReference>
<gene>
    <name evidence="3" type="ORF">UAU_01075</name>
</gene>
<comment type="similarity">
    <text evidence="1">Belongs to the universal stress protein A family.</text>
</comment>
<evidence type="ECO:0000256" key="1">
    <source>
        <dbReference type="ARBA" id="ARBA00008791"/>
    </source>
</evidence>
<dbReference type="InterPro" id="IPR014729">
    <property type="entry name" value="Rossmann-like_a/b/a_fold"/>
</dbReference>
<dbReference type="Proteomes" id="UP000013782">
    <property type="component" value="Unassembled WGS sequence"/>
</dbReference>
<dbReference type="AlphaFoldDB" id="R2T866"/>
<dbReference type="HOGENOM" id="CLU_049301_16_0_9"/>
<dbReference type="eggNOG" id="COG0589">
    <property type="taxonomic scope" value="Bacteria"/>
</dbReference>
<organism evidence="3 4">
    <name type="scientific">Enterococcus pallens ATCC BAA-351</name>
    <dbReference type="NCBI Taxonomy" id="1158607"/>
    <lineage>
        <taxon>Bacteria</taxon>
        <taxon>Bacillati</taxon>
        <taxon>Bacillota</taxon>
        <taxon>Bacilli</taxon>
        <taxon>Lactobacillales</taxon>
        <taxon>Enterococcaceae</taxon>
        <taxon>Enterococcus</taxon>
    </lineage>
</organism>
<evidence type="ECO:0000313" key="3">
    <source>
        <dbReference type="EMBL" id="EOH96424.1"/>
    </source>
</evidence>
<dbReference type="RefSeq" id="WP_010756129.1">
    <property type="nucleotide sequence ID" value="NZ_ASWD01000007.1"/>
</dbReference>
<dbReference type="PRINTS" id="PR01438">
    <property type="entry name" value="UNVRSLSTRESS"/>
</dbReference>
<name>R2T866_9ENTE</name>
<proteinExistence type="inferred from homology"/>
<dbReference type="PATRIC" id="fig|1158607.3.peg.1076"/>